<protein>
    <submittedName>
        <fullName evidence="2">Uncharacterized protein</fullName>
    </submittedName>
</protein>
<dbReference type="Proteomes" id="UP001497644">
    <property type="component" value="Chromosome 4"/>
</dbReference>
<dbReference type="AlphaFoldDB" id="A0AAV2NUM6"/>
<keyword evidence="3" id="KW-1185">Reference proteome</keyword>
<reference evidence="2" key="1">
    <citation type="submission" date="2024-04" db="EMBL/GenBank/DDBJ databases">
        <authorList>
            <consortium name="Molecular Ecology Group"/>
        </authorList>
    </citation>
    <scope>NUCLEOTIDE SEQUENCE</scope>
</reference>
<proteinExistence type="predicted"/>
<evidence type="ECO:0000313" key="2">
    <source>
        <dbReference type="EMBL" id="CAL1683459.1"/>
    </source>
</evidence>
<dbReference type="EMBL" id="OZ034827">
    <property type="protein sequence ID" value="CAL1683459.1"/>
    <property type="molecule type" value="Genomic_DNA"/>
</dbReference>
<name>A0AAV2NUM6_9HYME</name>
<evidence type="ECO:0000313" key="3">
    <source>
        <dbReference type="Proteomes" id="UP001497644"/>
    </source>
</evidence>
<gene>
    <name evidence="2" type="ORF">LPLAT_LOCUS9172</name>
</gene>
<sequence>MCHRSDTPEIYEQTSPVPRANRPASYGPIQFNFENKQPPLATSVNLFRGLAMRLCSDTGLRGSLLYRPRKFLGHPLHHTTNAKLTQRTLISRVRKVPLGFAPR</sequence>
<organism evidence="2 3">
    <name type="scientific">Lasius platythorax</name>
    <dbReference type="NCBI Taxonomy" id="488582"/>
    <lineage>
        <taxon>Eukaryota</taxon>
        <taxon>Metazoa</taxon>
        <taxon>Ecdysozoa</taxon>
        <taxon>Arthropoda</taxon>
        <taxon>Hexapoda</taxon>
        <taxon>Insecta</taxon>
        <taxon>Pterygota</taxon>
        <taxon>Neoptera</taxon>
        <taxon>Endopterygota</taxon>
        <taxon>Hymenoptera</taxon>
        <taxon>Apocrita</taxon>
        <taxon>Aculeata</taxon>
        <taxon>Formicoidea</taxon>
        <taxon>Formicidae</taxon>
        <taxon>Formicinae</taxon>
        <taxon>Lasius</taxon>
        <taxon>Lasius</taxon>
    </lineage>
</organism>
<evidence type="ECO:0000256" key="1">
    <source>
        <dbReference type="SAM" id="MobiDB-lite"/>
    </source>
</evidence>
<feature type="region of interest" description="Disordered" evidence="1">
    <location>
        <begin position="1"/>
        <end position="28"/>
    </location>
</feature>
<accession>A0AAV2NUM6</accession>